<reference evidence="6" key="1">
    <citation type="submission" date="2020-08" db="EMBL/GenBank/DDBJ databases">
        <title>Genome public.</title>
        <authorList>
            <person name="Liu C."/>
            <person name="Sun Q."/>
        </authorList>
    </citation>
    <scope>NUCLEOTIDE SEQUENCE</scope>
    <source>
        <strain evidence="6">NSJ-51</strain>
    </source>
</reference>
<sequence>MDSKLLRTFVAVANHGSFTGAAKELYIAQSAVSKHINQLERELGAQLFLRDTRMVRLTAAGEGFYRDSVDILRRMDAARTALQGEQGGEHGRLALGAFSVVPTEIVALARRFHACWSGVELSLDWFEFGTLLERLEGGDLDVAFTMAFELLDRPHLRRRTVGRGRMYVLLGSQSPLAGAKQLYLKDLAELTYYTMRPDVTPNGYVNMMRFFAEKQFQPRRSLRHTSHESMMLQLQVHDDAYGLMGDFQYRDHPGLVFLPLAEEDQPGGDAFDRVAVWRERNENPNIPRLLTLLGEDHPKLE</sequence>
<dbReference type="FunFam" id="1.10.10.10:FF:000001">
    <property type="entry name" value="LysR family transcriptional regulator"/>
    <property type="match status" value="1"/>
</dbReference>
<dbReference type="RefSeq" id="WP_186908041.1">
    <property type="nucleotide sequence ID" value="NZ_JACOPP010000013.1"/>
</dbReference>
<dbReference type="Pfam" id="PF00126">
    <property type="entry name" value="HTH_1"/>
    <property type="match status" value="1"/>
</dbReference>
<dbReference type="PRINTS" id="PR00039">
    <property type="entry name" value="HTHLYSR"/>
</dbReference>
<accession>A0A8J6JG35</accession>
<dbReference type="Gene3D" id="3.40.190.10">
    <property type="entry name" value="Periplasmic binding protein-like II"/>
    <property type="match status" value="2"/>
</dbReference>
<dbReference type="PANTHER" id="PTHR30346:SF28">
    <property type="entry name" value="HTH-TYPE TRANSCRIPTIONAL REGULATOR CYNR"/>
    <property type="match status" value="1"/>
</dbReference>
<dbReference type="GO" id="GO:0003700">
    <property type="term" value="F:DNA-binding transcription factor activity"/>
    <property type="evidence" value="ECO:0007669"/>
    <property type="project" value="InterPro"/>
</dbReference>
<dbReference type="InterPro" id="IPR036388">
    <property type="entry name" value="WH-like_DNA-bd_sf"/>
</dbReference>
<evidence type="ECO:0000256" key="2">
    <source>
        <dbReference type="ARBA" id="ARBA00023015"/>
    </source>
</evidence>
<organism evidence="6 7">
    <name type="scientific">Lawsonibacter hominis</name>
    <dbReference type="NCBI Taxonomy" id="2763053"/>
    <lineage>
        <taxon>Bacteria</taxon>
        <taxon>Bacillati</taxon>
        <taxon>Bacillota</taxon>
        <taxon>Clostridia</taxon>
        <taxon>Eubacteriales</taxon>
        <taxon>Oscillospiraceae</taxon>
        <taxon>Lawsonibacter</taxon>
    </lineage>
</organism>
<dbReference type="GO" id="GO:0003677">
    <property type="term" value="F:DNA binding"/>
    <property type="evidence" value="ECO:0007669"/>
    <property type="project" value="UniProtKB-KW"/>
</dbReference>
<dbReference type="Pfam" id="PF03466">
    <property type="entry name" value="LysR_substrate"/>
    <property type="match status" value="1"/>
</dbReference>
<proteinExistence type="inferred from homology"/>
<dbReference type="Proteomes" id="UP000661435">
    <property type="component" value="Unassembled WGS sequence"/>
</dbReference>
<dbReference type="PROSITE" id="PS50931">
    <property type="entry name" value="HTH_LYSR"/>
    <property type="match status" value="1"/>
</dbReference>
<dbReference type="InterPro" id="IPR005119">
    <property type="entry name" value="LysR_subst-bd"/>
</dbReference>
<dbReference type="Gene3D" id="1.10.10.10">
    <property type="entry name" value="Winged helix-like DNA-binding domain superfamily/Winged helix DNA-binding domain"/>
    <property type="match status" value="1"/>
</dbReference>
<comment type="caution">
    <text evidence="6">The sequence shown here is derived from an EMBL/GenBank/DDBJ whole genome shotgun (WGS) entry which is preliminary data.</text>
</comment>
<dbReference type="GO" id="GO:0032993">
    <property type="term" value="C:protein-DNA complex"/>
    <property type="evidence" value="ECO:0007669"/>
    <property type="project" value="TreeGrafter"/>
</dbReference>
<dbReference type="SUPFAM" id="SSF53850">
    <property type="entry name" value="Periplasmic binding protein-like II"/>
    <property type="match status" value="1"/>
</dbReference>
<keyword evidence="7" id="KW-1185">Reference proteome</keyword>
<dbReference type="InterPro" id="IPR036390">
    <property type="entry name" value="WH_DNA-bd_sf"/>
</dbReference>
<dbReference type="InterPro" id="IPR000847">
    <property type="entry name" value="LysR_HTH_N"/>
</dbReference>
<keyword evidence="4" id="KW-0804">Transcription</keyword>
<evidence type="ECO:0000256" key="4">
    <source>
        <dbReference type="ARBA" id="ARBA00023163"/>
    </source>
</evidence>
<keyword evidence="3" id="KW-0238">DNA-binding</keyword>
<evidence type="ECO:0000313" key="7">
    <source>
        <dbReference type="Proteomes" id="UP000661435"/>
    </source>
</evidence>
<evidence type="ECO:0000259" key="5">
    <source>
        <dbReference type="PROSITE" id="PS50931"/>
    </source>
</evidence>
<gene>
    <name evidence="6" type="ORF">H8S57_10520</name>
</gene>
<evidence type="ECO:0000313" key="6">
    <source>
        <dbReference type="EMBL" id="MBC5734155.1"/>
    </source>
</evidence>
<dbReference type="EMBL" id="JACOPP010000013">
    <property type="protein sequence ID" value="MBC5734155.1"/>
    <property type="molecule type" value="Genomic_DNA"/>
</dbReference>
<dbReference type="PANTHER" id="PTHR30346">
    <property type="entry name" value="TRANSCRIPTIONAL DUAL REGULATOR HCAR-RELATED"/>
    <property type="match status" value="1"/>
</dbReference>
<dbReference type="AlphaFoldDB" id="A0A8J6JG35"/>
<evidence type="ECO:0000256" key="1">
    <source>
        <dbReference type="ARBA" id="ARBA00009437"/>
    </source>
</evidence>
<comment type="similarity">
    <text evidence="1">Belongs to the LysR transcriptional regulatory family.</text>
</comment>
<protein>
    <submittedName>
        <fullName evidence="6">LysR family transcriptional regulator</fullName>
    </submittedName>
</protein>
<evidence type="ECO:0000256" key="3">
    <source>
        <dbReference type="ARBA" id="ARBA00023125"/>
    </source>
</evidence>
<feature type="domain" description="HTH lysR-type" evidence="5">
    <location>
        <begin position="1"/>
        <end position="58"/>
    </location>
</feature>
<keyword evidence="2" id="KW-0805">Transcription regulation</keyword>
<name>A0A8J6JG35_9FIRM</name>
<dbReference type="SUPFAM" id="SSF46785">
    <property type="entry name" value="Winged helix' DNA-binding domain"/>
    <property type="match status" value="1"/>
</dbReference>